<organism evidence="5 6">
    <name type="scientific">Leptobrachium leishanense</name>
    <name type="common">Leishan spiny toad</name>
    <dbReference type="NCBI Taxonomy" id="445787"/>
    <lineage>
        <taxon>Eukaryota</taxon>
        <taxon>Metazoa</taxon>
        <taxon>Chordata</taxon>
        <taxon>Craniata</taxon>
        <taxon>Vertebrata</taxon>
        <taxon>Euteleostomi</taxon>
        <taxon>Amphibia</taxon>
        <taxon>Batrachia</taxon>
        <taxon>Anura</taxon>
        <taxon>Pelobatoidea</taxon>
        <taxon>Megophryidae</taxon>
        <taxon>Leptobrachium</taxon>
    </lineage>
</organism>
<evidence type="ECO:0000313" key="6">
    <source>
        <dbReference type="Proteomes" id="UP000694569"/>
    </source>
</evidence>
<keyword evidence="3" id="KW-0808">Transferase</keyword>
<sequence length="254" mass="29121">MTQSTLKYYPRDDFDPKKLQETLFSPSEDIDLYEELVLYPLRQFKKVAAEATGDTLFDFSLTDVFQLELLSNGFNNINILRASDSSIEDVKKWLKKEKGVSVTTQIVAALVGSSDRKEKVESLRKKNLQILKWDTEKGDPTKPVELKKADCFLSLFVLDFISKTPEDFHSNIKKIASMLGVGKRFFLCGLLNCTLFTIGDELYHVLPYDDHMVREALQEAGIFVISMEMKESKVKSDAVKYDYIYFVDAIKFSE</sequence>
<keyword evidence="2" id="KW-0489">Methyltransferase</keyword>
<evidence type="ECO:0000256" key="4">
    <source>
        <dbReference type="ARBA" id="ARBA00022691"/>
    </source>
</evidence>
<dbReference type="SUPFAM" id="SSF53335">
    <property type="entry name" value="S-adenosyl-L-methionine-dependent methyltransferases"/>
    <property type="match status" value="1"/>
</dbReference>
<dbReference type="InterPro" id="IPR000940">
    <property type="entry name" value="NNMT_TEMT_trans"/>
</dbReference>
<dbReference type="GO" id="GO:0005829">
    <property type="term" value="C:cytosol"/>
    <property type="evidence" value="ECO:0007669"/>
    <property type="project" value="TreeGrafter"/>
</dbReference>
<protein>
    <submittedName>
        <fullName evidence="5">Uncharacterized protein</fullName>
    </submittedName>
</protein>
<accession>A0A8C5R723</accession>
<name>A0A8C5R723_9ANUR</name>
<evidence type="ECO:0000256" key="1">
    <source>
        <dbReference type="ARBA" id="ARBA00007996"/>
    </source>
</evidence>
<dbReference type="PANTHER" id="PTHR10867">
    <property type="entry name" value="NNMT/PNMT/TEMT FAMILY MEMBER"/>
    <property type="match status" value="1"/>
</dbReference>
<evidence type="ECO:0000256" key="2">
    <source>
        <dbReference type="ARBA" id="ARBA00022603"/>
    </source>
</evidence>
<dbReference type="Pfam" id="PF01234">
    <property type="entry name" value="NNMT_PNMT_TEMT"/>
    <property type="match status" value="1"/>
</dbReference>
<dbReference type="Gene3D" id="3.40.50.150">
    <property type="entry name" value="Vaccinia Virus protein VP39"/>
    <property type="match status" value="1"/>
</dbReference>
<evidence type="ECO:0000313" key="5">
    <source>
        <dbReference type="Ensembl" id="ENSLLEP00000048507.1"/>
    </source>
</evidence>
<dbReference type="PROSITE" id="PS51681">
    <property type="entry name" value="SAM_MT_NNMT_PNMT_TEMT"/>
    <property type="match status" value="1"/>
</dbReference>
<dbReference type="PANTHER" id="PTHR10867:SF32">
    <property type="entry name" value="NICOTINAMIDE N-METHYLTRANSFERASE"/>
    <property type="match status" value="1"/>
</dbReference>
<dbReference type="GO" id="GO:0032259">
    <property type="term" value="P:methylation"/>
    <property type="evidence" value="ECO:0007669"/>
    <property type="project" value="UniProtKB-KW"/>
</dbReference>
<dbReference type="AlphaFoldDB" id="A0A8C5R723"/>
<reference evidence="5" key="2">
    <citation type="submission" date="2025-09" db="UniProtKB">
        <authorList>
            <consortium name="Ensembl"/>
        </authorList>
    </citation>
    <scope>IDENTIFICATION</scope>
</reference>
<dbReference type="GO" id="GO:0008170">
    <property type="term" value="F:N-methyltransferase activity"/>
    <property type="evidence" value="ECO:0007669"/>
    <property type="project" value="TreeGrafter"/>
</dbReference>
<reference evidence="5" key="1">
    <citation type="submission" date="2025-08" db="UniProtKB">
        <authorList>
            <consortium name="Ensembl"/>
        </authorList>
    </citation>
    <scope>IDENTIFICATION</scope>
</reference>
<dbReference type="GeneTree" id="ENSGT00390000011708"/>
<dbReference type="OrthoDB" id="9871378at2759"/>
<dbReference type="Proteomes" id="UP000694569">
    <property type="component" value="Unplaced"/>
</dbReference>
<dbReference type="Ensembl" id="ENSLLET00000050401.1">
    <property type="protein sequence ID" value="ENSLLEP00000048507.1"/>
    <property type="gene ID" value="ENSLLEG00000030580.1"/>
</dbReference>
<evidence type="ECO:0000256" key="3">
    <source>
        <dbReference type="ARBA" id="ARBA00022679"/>
    </source>
</evidence>
<comment type="similarity">
    <text evidence="1">Belongs to the class I-like SAM-binding methyltransferase superfamily. NNMT/PNMT/TEMT family.</text>
</comment>
<keyword evidence="4" id="KW-0949">S-adenosyl-L-methionine</keyword>
<proteinExistence type="inferred from homology"/>
<dbReference type="InterPro" id="IPR029063">
    <property type="entry name" value="SAM-dependent_MTases_sf"/>
</dbReference>
<keyword evidence="6" id="KW-1185">Reference proteome</keyword>